<evidence type="ECO:0000313" key="8">
    <source>
        <dbReference type="Proteomes" id="UP000010556"/>
    </source>
</evidence>
<evidence type="ECO:0000259" key="6">
    <source>
        <dbReference type="PROSITE" id="PS50240"/>
    </source>
</evidence>
<keyword evidence="8" id="KW-1185">Reference proteome</keyword>
<dbReference type="CDD" id="cd00190">
    <property type="entry name" value="Tryp_SPc"/>
    <property type="match status" value="1"/>
</dbReference>
<dbReference type="EMBL" id="KB099986">
    <property type="protein sequence ID" value="ELK37889.1"/>
    <property type="molecule type" value="Genomic_DNA"/>
</dbReference>
<sequence>AQDTGERIINGVPCSRGSHPWQVALYDNDEFQCAGVLVNQQWVLTVAHCHMRYGLHPAQDTGERIFNGVPCPGGSHPWQVALYDNKKFHCAGVLVNKQWVLTVAHCHQSEYIVQMGSDLLVDVRAQRIRATESFIHPWYINDTYYHDIMLVKLSSPATLSPTVRTIDLPSSCKGRGTSCTVSGWGFTTGDAGRRHRRTDNHDIMLVKLSSPATLSPTVNTTDLPSSCKAAGTSCTVSGWGVPTTDGAATNSSDLMCSNVNIISYRKCKRSYWILLKKYMLCAAPPPDGFSNSCKGDSGSPLICEGSLQGLVSSGYFPCTPPFEPVIYTRLCMYRKWVYKTIKANS</sequence>
<dbReference type="GO" id="GO:0002803">
    <property type="term" value="P:positive regulation of antibacterial peptide production"/>
    <property type="evidence" value="ECO:0007669"/>
    <property type="project" value="TreeGrafter"/>
</dbReference>
<dbReference type="InterPro" id="IPR001314">
    <property type="entry name" value="Peptidase_S1A"/>
</dbReference>
<evidence type="ECO:0000256" key="4">
    <source>
        <dbReference type="ARBA" id="ARBA00022825"/>
    </source>
</evidence>
<keyword evidence="3" id="KW-0378">Hydrolase</keyword>
<dbReference type="AlphaFoldDB" id="L5MGX0"/>
<feature type="non-terminal residue" evidence="7">
    <location>
        <position position="1"/>
    </location>
</feature>
<organism evidence="7 8">
    <name type="scientific">Myotis davidii</name>
    <name type="common">David's myotis</name>
    <dbReference type="NCBI Taxonomy" id="225400"/>
    <lineage>
        <taxon>Eukaryota</taxon>
        <taxon>Metazoa</taxon>
        <taxon>Chordata</taxon>
        <taxon>Craniata</taxon>
        <taxon>Vertebrata</taxon>
        <taxon>Euteleostomi</taxon>
        <taxon>Mammalia</taxon>
        <taxon>Eutheria</taxon>
        <taxon>Laurasiatheria</taxon>
        <taxon>Chiroptera</taxon>
        <taxon>Yangochiroptera</taxon>
        <taxon>Vespertilionidae</taxon>
        <taxon>Myotis</taxon>
    </lineage>
</organism>
<dbReference type="InterPro" id="IPR033116">
    <property type="entry name" value="TRYPSIN_SER"/>
</dbReference>
<dbReference type="GO" id="GO:0006508">
    <property type="term" value="P:proteolysis"/>
    <property type="evidence" value="ECO:0007669"/>
    <property type="project" value="UniProtKB-KW"/>
</dbReference>
<dbReference type="InterPro" id="IPR009003">
    <property type="entry name" value="Peptidase_S1_PA"/>
</dbReference>
<proteinExistence type="inferred from homology"/>
<dbReference type="GO" id="GO:0004252">
    <property type="term" value="F:serine-type endopeptidase activity"/>
    <property type="evidence" value="ECO:0007669"/>
    <property type="project" value="InterPro"/>
</dbReference>
<feature type="domain" description="Peptidase S1" evidence="6">
    <location>
        <begin position="65"/>
        <end position="342"/>
    </location>
</feature>
<keyword evidence="5" id="KW-1015">Disulfide bond</keyword>
<dbReference type="SMART" id="SM00020">
    <property type="entry name" value="Tryp_SPc"/>
    <property type="match status" value="1"/>
</dbReference>
<dbReference type="PANTHER" id="PTHR24271">
    <property type="entry name" value="KALLIKREIN-RELATED"/>
    <property type="match status" value="1"/>
</dbReference>
<accession>L5MGX0</accession>
<name>L5MGX0_MYODS</name>
<dbReference type="GO" id="GO:0030141">
    <property type="term" value="C:secretory granule"/>
    <property type="evidence" value="ECO:0007669"/>
    <property type="project" value="TreeGrafter"/>
</dbReference>
<dbReference type="InterPro" id="IPR001254">
    <property type="entry name" value="Trypsin_dom"/>
</dbReference>
<evidence type="ECO:0000256" key="2">
    <source>
        <dbReference type="ARBA" id="ARBA00022670"/>
    </source>
</evidence>
<dbReference type="PROSITE" id="PS00135">
    <property type="entry name" value="TRYPSIN_SER"/>
    <property type="match status" value="1"/>
</dbReference>
<evidence type="ECO:0000256" key="5">
    <source>
        <dbReference type="ARBA" id="ARBA00023157"/>
    </source>
</evidence>
<dbReference type="PRINTS" id="PR00722">
    <property type="entry name" value="CHYMOTRYPSIN"/>
</dbReference>
<evidence type="ECO:0000256" key="1">
    <source>
        <dbReference type="ARBA" id="ARBA00009228"/>
    </source>
</evidence>
<dbReference type="Proteomes" id="UP000010556">
    <property type="component" value="Unassembled WGS sequence"/>
</dbReference>
<keyword evidence="2" id="KW-0645">Protease</keyword>
<reference evidence="8" key="1">
    <citation type="journal article" date="2013" name="Science">
        <title>Comparative analysis of bat genomes provides insight into the evolution of flight and immunity.</title>
        <authorList>
            <person name="Zhang G."/>
            <person name="Cowled C."/>
            <person name="Shi Z."/>
            <person name="Huang Z."/>
            <person name="Bishop-Lilly K.A."/>
            <person name="Fang X."/>
            <person name="Wynne J.W."/>
            <person name="Xiong Z."/>
            <person name="Baker M.L."/>
            <person name="Zhao W."/>
            <person name="Tachedjian M."/>
            <person name="Zhu Y."/>
            <person name="Zhou P."/>
            <person name="Jiang X."/>
            <person name="Ng J."/>
            <person name="Yang L."/>
            <person name="Wu L."/>
            <person name="Xiao J."/>
            <person name="Feng Y."/>
            <person name="Chen Y."/>
            <person name="Sun X."/>
            <person name="Zhang Y."/>
            <person name="Marsh G.A."/>
            <person name="Crameri G."/>
            <person name="Broder C.C."/>
            <person name="Frey K.G."/>
            <person name="Wang L.F."/>
            <person name="Wang J."/>
        </authorList>
    </citation>
    <scope>NUCLEOTIDE SEQUENCE [LARGE SCALE GENOMIC DNA]</scope>
</reference>
<protein>
    <submittedName>
        <fullName evidence="7">Kallikrein-7</fullName>
    </submittedName>
</protein>
<dbReference type="FunFam" id="2.40.10.10:FF:000010">
    <property type="entry name" value="Kallikrein related peptidase 11"/>
    <property type="match status" value="1"/>
</dbReference>
<gene>
    <name evidence="7" type="ORF">MDA_GLEAN10002292</name>
</gene>
<dbReference type="PANTHER" id="PTHR24271:SF45">
    <property type="entry name" value="KALLIKREIN-7"/>
    <property type="match status" value="1"/>
</dbReference>
<dbReference type="eggNOG" id="KOG3627">
    <property type="taxonomic scope" value="Eukaryota"/>
</dbReference>
<dbReference type="Pfam" id="PF00089">
    <property type="entry name" value="Trypsin"/>
    <property type="match status" value="3"/>
</dbReference>
<dbReference type="FunFam" id="2.40.10.10:FF:000166">
    <property type="entry name" value="Trypsin"/>
    <property type="match status" value="1"/>
</dbReference>
<keyword evidence="4" id="KW-0720">Serine protease</keyword>
<comment type="similarity">
    <text evidence="1">Belongs to the peptidase S1 family. Snake venom subfamily.</text>
</comment>
<dbReference type="SUPFAM" id="SSF50494">
    <property type="entry name" value="Trypsin-like serine proteases"/>
    <property type="match status" value="3"/>
</dbReference>
<evidence type="ECO:0000256" key="3">
    <source>
        <dbReference type="ARBA" id="ARBA00022801"/>
    </source>
</evidence>
<dbReference type="Gene3D" id="2.40.10.10">
    <property type="entry name" value="Trypsin-like serine proteases"/>
    <property type="match status" value="4"/>
</dbReference>
<evidence type="ECO:0000313" key="7">
    <source>
        <dbReference type="EMBL" id="ELK37889.1"/>
    </source>
</evidence>
<dbReference type="PROSITE" id="PS50240">
    <property type="entry name" value="TRYPSIN_DOM"/>
    <property type="match status" value="1"/>
</dbReference>
<dbReference type="InterPro" id="IPR043504">
    <property type="entry name" value="Peptidase_S1_PA_chymotrypsin"/>
</dbReference>